<keyword evidence="4" id="KW-0732">Signal</keyword>
<evidence type="ECO:0000256" key="4">
    <source>
        <dbReference type="SAM" id="SignalP"/>
    </source>
</evidence>
<dbReference type="RefSeq" id="WP_264504063.1">
    <property type="nucleotide sequence ID" value="NZ_JAPDFL010000001.1"/>
</dbReference>
<dbReference type="Pfam" id="PF01103">
    <property type="entry name" value="Omp85"/>
    <property type="match status" value="1"/>
</dbReference>
<feature type="domain" description="POTRA" evidence="6">
    <location>
        <begin position="202"/>
        <end position="274"/>
    </location>
</feature>
<evidence type="ECO:0000313" key="7">
    <source>
        <dbReference type="EMBL" id="MCW1930895.1"/>
    </source>
</evidence>
<dbReference type="PANTHER" id="PTHR12815:SF42">
    <property type="entry name" value="BACTERIAL SURFACE ANTIGEN (D15) DOMAIN-CONTAINING PROTEIN"/>
    <property type="match status" value="1"/>
</dbReference>
<sequence>MRGRLMAAALMAVLGLGATTQTATALESIDFNAEGASDSLMETLRASSLLLTAQEAERTAPLDLMAAARAEYGRLIGLLYEQAYFAPTIHVRVDGREAADIAPLSNPTTIDRIVVDIVLGPQFTFGEVSVEPLIAGTVLPEDFATGQPARSTTVRAALNTALDAWRAQGYALAAAADQRVVANHNANQLNVRLTLTPGPQLRIGTVVPQGQERTRPQRIVDIAGLERGEIHNPEDITDAETRLRQTGAFASVVLNTAETANPDGTVDVTALVQEAPPRRIGFGAEIDSESGGRLSGFWLHRNLLGGAERLRLEAAVDGIAARVGGLGYTLDARYTRPATLNRDTDLELGLNAVRLNERDYEADAFQADATLVRRYSDALRASAGLILRFESADFAGTSRDFGTFGIPVTVTHDTRDVALNATDGHYVWAEAMPYLGFAEAQSGLRLRFDARTYHDLGSEGRFVLAGRAQLGAVIGPDIDATPRGYLFYSGGGGTVRGLPYQSLGVTSGGTDSGGRGFAGLSAELRVRINDTFSVVAFADAGAVSSGVFSGETDWQAGGGAGIRYATPIGPLRLDLAVPIRRNAGVTGNNVQLYLGIGQAF</sequence>
<evidence type="ECO:0000313" key="8">
    <source>
        <dbReference type="Proteomes" id="UP001208938"/>
    </source>
</evidence>
<comment type="caution">
    <text evidence="7">The sequence shown here is derived from an EMBL/GenBank/DDBJ whole genome shotgun (WGS) entry which is preliminary data.</text>
</comment>
<dbReference type="Proteomes" id="UP001208938">
    <property type="component" value="Unassembled WGS sequence"/>
</dbReference>
<gene>
    <name evidence="7" type="ORF">OKW52_01065</name>
</gene>
<evidence type="ECO:0000259" key="5">
    <source>
        <dbReference type="Pfam" id="PF01103"/>
    </source>
</evidence>
<comment type="subcellular location">
    <subcellularLocation>
        <location evidence="1">Membrane</location>
    </subcellularLocation>
</comment>
<dbReference type="Gene3D" id="2.40.160.50">
    <property type="entry name" value="membrane protein fhac: a member of the omp85/tpsb transporter family"/>
    <property type="match status" value="1"/>
</dbReference>
<dbReference type="Gene3D" id="3.10.20.310">
    <property type="entry name" value="membrane protein fhac"/>
    <property type="match status" value="1"/>
</dbReference>
<dbReference type="InterPro" id="IPR000184">
    <property type="entry name" value="Bac_surfAg_D15"/>
</dbReference>
<keyword evidence="3" id="KW-0472">Membrane</keyword>
<feature type="domain" description="Bacterial surface antigen (D15)" evidence="5">
    <location>
        <begin position="302"/>
        <end position="600"/>
    </location>
</feature>
<feature type="chain" id="PRO_5045801369" evidence="4">
    <location>
        <begin position="26"/>
        <end position="600"/>
    </location>
</feature>
<protein>
    <submittedName>
        <fullName evidence="7">BamA/TamA family outer membrane protein</fullName>
    </submittedName>
</protein>
<evidence type="ECO:0000256" key="3">
    <source>
        <dbReference type="ARBA" id="ARBA00023136"/>
    </source>
</evidence>
<dbReference type="EMBL" id="JAPDFL010000001">
    <property type="protein sequence ID" value="MCW1930895.1"/>
    <property type="molecule type" value="Genomic_DNA"/>
</dbReference>
<dbReference type="InterPro" id="IPR010827">
    <property type="entry name" value="BamA/TamA_POTRA"/>
</dbReference>
<keyword evidence="2" id="KW-0812">Transmembrane</keyword>
<organism evidence="7 8">
    <name type="scientific">Pararhodobacter zhoushanensis</name>
    <dbReference type="NCBI Taxonomy" id="2479545"/>
    <lineage>
        <taxon>Bacteria</taxon>
        <taxon>Pseudomonadati</taxon>
        <taxon>Pseudomonadota</taxon>
        <taxon>Alphaproteobacteria</taxon>
        <taxon>Rhodobacterales</taxon>
        <taxon>Paracoccaceae</taxon>
        <taxon>Pararhodobacter</taxon>
    </lineage>
</organism>
<dbReference type="PANTHER" id="PTHR12815">
    <property type="entry name" value="SORTING AND ASSEMBLY MACHINERY SAMM50 PROTEIN FAMILY MEMBER"/>
    <property type="match status" value="1"/>
</dbReference>
<keyword evidence="2" id="KW-1134">Transmembrane beta strand</keyword>
<evidence type="ECO:0000259" key="6">
    <source>
        <dbReference type="Pfam" id="PF07244"/>
    </source>
</evidence>
<dbReference type="Pfam" id="PF07244">
    <property type="entry name" value="POTRA"/>
    <property type="match status" value="1"/>
</dbReference>
<dbReference type="InterPro" id="IPR039910">
    <property type="entry name" value="D15-like"/>
</dbReference>
<accession>A0ABT3GTL8</accession>
<name>A0ABT3GTL8_9RHOB</name>
<feature type="signal peptide" evidence="4">
    <location>
        <begin position="1"/>
        <end position="25"/>
    </location>
</feature>
<reference evidence="7 8" key="1">
    <citation type="submission" date="2022-10" db="EMBL/GenBank/DDBJ databases">
        <title>Pararhodobacter sp. nov., isolated from marine algae.</title>
        <authorList>
            <person name="Choi B.J."/>
            <person name="Kim J.M."/>
            <person name="Lee J.K."/>
            <person name="Choi D.G."/>
            <person name="Jeon C.O."/>
        </authorList>
    </citation>
    <scope>NUCLEOTIDE SEQUENCE [LARGE SCALE GENOMIC DNA]</scope>
    <source>
        <strain evidence="7 8">ZQ420</strain>
    </source>
</reference>
<keyword evidence="8" id="KW-1185">Reference proteome</keyword>
<proteinExistence type="predicted"/>
<evidence type="ECO:0000256" key="1">
    <source>
        <dbReference type="ARBA" id="ARBA00004370"/>
    </source>
</evidence>
<evidence type="ECO:0000256" key="2">
    <source>
        <dbReference type="ARBA" id="ARBA00022452"/>
    </source>
</evidence>